<evidence type="ECO:0000256" key="2">
    <source>
        <dbReference type="ARBA" id="ARBA00004613"/>
    </source>
</evidence>
<dbReference type="GO" id="GO:0043657">
    <property type="term" value="C:host cell"/>
    <property type="evidence" value="ECO:0007669"/>
    <property type="project" value="UniProtKB-SubCell"/>
</dbReference>
<reference evidence="7" key="1">
    <citation type="submission" date="2017-03" db="EMBL/GenBank/DDBJ databases">
        <title>Phytopthora megakarya and P. palmivora, two closely related causual agents of cacao black pod achieved similar genome size and gene model numbers by different mechanisms.</title>
        <authorList>
            <person name="Ali S."/>
            <person name="Shao J."/>
            <person name="Larry D.J."/>
            <person name="Kronmiller B."/>
            <person name="Shen D."/>
            <person name="Strem M.D."/>
            <person name="Melnick R.L."/>
            <person name="Guiltinan M.J."/>
            <person name="Tyler B.M."/>
            <person name="Meinhardt L.W."/>
            <person name="Bailey B.A."/>
        </authorList>
    </citation>
    <scope>NUCLEOTIDE SEQUENCE [LARGE SCALE GENOMIC DNA]</scope>
    <source>
        <strain evidence="7">zdho120</strain>
    </source>
</reference>
<accession>A0A225X2R1</accession>
<feature type="compositionally biased region" description="Polar residues" evidence="4">
    <location>
        <begin position="9"/>
        <end position="26"/>
    </location>
</feature>
<evidence type="ECO:0000256" key="4">
    <source>
        <dbReference type="SAM" id="MobiDB-lite"/>
    </source>
</evidence>
<evidence type="ECO:0000256" key="1">
    <source>
        <dbReference type="ARBA" id="ARBA00004340"/>
    </source>
</evidence>
<feature type="region of interest" description="Disordered" evidence="4">
    <location>
        <begin position="1"/>
        <end position="26"/>
    </location>
</feature>
<dbReference type="InterPro" id="IPR045379">
    <property type="entry name" value="Crinkler_N"/>
</dbReference>
<feature type="region of interest" description="Disordered" evidence="4">
    <location>
        <begin position="155"/>
        <end position="187"/>
    </location>
</feature>
<evidence type="ECO:0000256" key="3">
    <source>
        <dbReference type="ARBA" id="ARBA00022525"/>
    </source>
</evidence>
<gene>
    <name evidence="6" type="ORF">PHMEG_0001096</name>
</gene>
<feature type="compositionally biased region" description="Acidic residues" evidence="4">
    <location>
        <begin position="176"/>
        <end position="187"/>
    </location>
</feature>
<dbReference type="AlphaFoldDB" id="A0A225X2R1"/>
<keyword evidence="3" id="KW-0964">Secreted</keyword>
<evidence type="ECO:0000259" key="5">
    <source>
        <dbReference type="Pfam" id="PF20147"/>
    </source>
</evidence>
<evidence type="ECO:0000313" key="7">
    <source>
        <dbReference type="Proteomes" id="UP000198211"/>
    </source>
</evidence>
<keyword evidence="7" id="KW-1185">Reference proteome</keyword>
<feature type="domain" description="Crinkler effector protein N-terminal" evidence="5">
    <location>
        <begin position="31"/>
        <end position="136"/>
    </location>
</feature>
<protein>
    <submittedName>
        <fullName evidence="6">DNA binding protein</fullName>
    </submittedName>
</protein>
<dbReference type="GO" id="GO:0005576">
    <property type="term" value="C:extracellular region"/>
    <property type="evidence" value="ECO:0007669"/>
    <property type="project" value="UniProtKB-SubCell"/>
</dbReference>
<dbReference type="Pfam" id="PF20147">
    <property type="entry name" value="Crinkler"/>
    <property type="match status" value="1"/>
</dbReference>
<evidence type="ECO:0000313" key="6">
    <source>
        <dbReference type="EMBL" id="OWZ23962.1"/>
    </source>
</evidence>
<name>A0A225X2R1_9STRA</name>
<comment type="subcellular location">
    <subcellularLocation>
        <location evidence="1">Host cell</location>
    </subcellularLocation>
    <subcellularLocation>
        <location evidence="2">Secreted</location>
    </subcellularLocation>
</comment>
<dbReference type="EMBL" id="NBNE01000035">
    <property type="protein sequence ID" value="OWZ23962.1"/>
    <property type="molecule type" value="Genomic_DNA"/>
</dbReference>
<dbReference type="OrthoDB" id="128139at2759"/>
<dbReference type="Proteomes" id="UP000198211">
    <property type="component" value="Unassembled WGS sequence"/>
</dbReference>
<comment type="caution">
    <text evidence="6">The sequence shown here is derived from an EMBL/GenBank/DDBJ whole genome shotgun (WGS) entry which is preliminary data.</text>
</comment>
<sequence>MSGNKRKTSNVQQTASKRQASSSTSLGGNRTLVCAVRGLHGRVCIITISADASIHSLKELIHQQNALQLTNVTPTTFDIYTTNDPNHGWAWVSDIDVTVGRATPPSETFLLPTKRIRHYFPSTIPAFDSGVVHVIVGSAAKESLPLQVQEVQKNTTPIAVGRTPLPDDKPTRARDDESDESDEDEEYLDEEIERCRRVREALGLYVGWGILGTDFSQKHKYQGIQWLEYTSYDYRFDDTKGHLNVSRVYIGDKTTWRELYVACNNVMEKCEGRVGFQDIEALNISKDGTTLKLGVGT</sequence>
<proteinExistence type="predicted"/>
<feature type="compositionally biased region" description="Basic and acidic residues" evidence="4">
    <location>
        <begin position="165"/>
        <end position="175"/>
    </location>
</feature>
<organism evidence="6 7">
    <name type="scientific">Phytophthora megakarya</name>
    <dbReference type="NCBI Taxonomy" id="4795"/>
    <lineage>
        <taxon>Eukaryota</taxon>
        <taxon>Sar</taxon>
        <taxon>Stramenopiles</taxon>
        <taxon>Oomycota</taxon>
        <taxon>Peronosporomycetes</taxon>
        <taxon>Peronosporales</taxon>
        <taxon>Peronosporaceae</taxon>
        <taxon>Phytophthora</taxon>
    </lineage>
</organism>